<name>A0A5J4RCE8_9ZZZZ</name>
<evidence type="ECO:0000256" key="2">
    <source>
        <dbReference type="ARBA" id="ARBA00022475"/>
    </source>
</evidence>
<feature type="transmembrane region" description="Helical" evidence="7">
    <location>
        <begin position="20"/>
        <end position="44"/>
    </location>
</feature>
<comment type="caution">
    <text evidence="10">The sequence shown here is derived from an EMBL/GenBank/DDBJ whole genome shotgun (WGS) entry which is preliminary data.</text>
</comment>
<dbReference type="PANTHER" id="PTHR30572">
    <property type="entry name" value="MEMBRANE COMPONENT OF TRANSPORTER-RELATED"/>
    <property type="match status" value="1"/>
</dbReference>
<keyword evidence="5 7" id="KW-0472">Membrane</keyword>
<dbReference type="InterPro" id="IPR003838">
    <property type="entry name" value="ABC3_permease_C"/>
</dbReference>
<dbReference type="AlphaFoldDB" id="A0A5J4RCE8"/>
<evidence type="ECO:0000256" key="5">
    <source>
        <dbReference type="ARBA" id="ARBA00023136"/>
    </source>
</evidence>
<proteinExistence type="inferred from homology"/>
<evidence type="ECO:0000256" key="3">
    <source>
        <dbReference type="ARBA" id="ARBA00022692"/>
    </source>
</evidence>
<keyword evidence="10" id="KW-0067">ATP-binding</keyword>
<evidence type="ECO:0000313" key="10">
    <source>
        <dbReference type="EMBL" id="KAA6331448.1"/>
    </source>
</evidence>
<dbReference type="GO" id="GO:0022857">
    <property type="term" value="F:transmembrane transporter activity"/>
    <property type="evidence" value="ECO:0007669"/>
    <property type="project" value="TreeGrafter"/>
</dbReference>
<dbReference type="EC" id="3.6.3.-" evidence="10"/>
<evidence type="ECO:0000256" key="7">
    <source>
        <dbReference type="SAM" id="Phobius"/>
    </source>
</evidence>
<keyword evidence="3 7" id="KW-0812">Transmembrane</keyword>
<keyword evidence="2" id="KW-1003">Cell membrane</keyword>
<dbReference type="Pfam" id="PF12704">
    <property type="entry name" value="MacB_PCD"/>
    <property type="match status" value="1"/>
</dbReference>
<keyword evidence="4 7" id="KW-1133">Transmembrane helix</keyword>
<dbReference type="Pfam" id="PF02687">
    <property type="entry name" value="FtsX"/>
    <property type="match status" value="1"/>
</dbReference>
<organism evidence="10">
    <name type="scientific">termite gut metagenome</name>
    <dbReference type="NCBI Taxonomy" id="433724"/>
    <lineage>
        <taxon>unclassified sequences</taxon>
        <taxon>metagenomes</taxon>
        <taxon>organismal metagenomes</taxon>
    </lineage>
</organism>
<dbReference type="GO" id="GO:0005524">
    <property type="term" value="F:ATP binding"/>
    <property type="evidence" value="ECO:0007669"/>
    <property type="project" value="UniProtKB-KW"/>
</dbReference>
<reference evidence="10" key="1">
    <citation type="submission" date="2019-03" db="EMBL/GenBank/DDBJ databases">
        <title>Single cell metagenomics reveals metabolic interactions within the superorganism composed of flagellate Streblomastix strix and complex community of Bacteroidetes bacteria on its surface.</title>
        <authorList>
            <person name="Treitli S.C."/>
            <person name="Kolisko M."/>
            <person name="Husnik F."/>
            <person name="Keeling P."/>
            <person name="Hampl V."/>
        </authorList>
    </citation>
    <scope>NUCLEOTIDE SEQUENCE</scope>
    <source>
        <strain evidence="10">STM</strain>
    </source>
</reference>
<dbReference type="InterPro" id="IPR050250">
    <property type="entry name" value="Macrolide_Exporter_MacB"/>
</dbReference>
<evidence type="ECO:0000259" key="9">
    <source>
        <dbReference type="Pfam" id="PF12704"/>
    </source>
</evidence>
<feature type="domain" description="ABC3 transporter permease C-terminal" evidence="8">
    <location>
        <begin position="284"/>
        <end position="409"/>
    </location>
</feature>
<dbReference type="EMBL" id="SNRY01001370">
    <property type="protein sequence ID" value="KAA6331448.1"/>
    <property type="molecule type" value="Genomic_DNA"/>
</dbReference>
<dbReference type="GO" id="GO:0005886">
    <property type="term" value="C:plasma membrane"/>
    <property type="evidence" value="ECO:0007669"/>
    <property type="project" value="UniProtKB-SubCell"/>
</dbReference>
<sequence length="418" mass="46607">MIDIWQEIYGTIKRNKLRTFLTGFAVAWGIFMLIVLLGAGNGLIHAFESSSEDMAMNSVKIYPGWTTKPYEGLKEGRNIRLDNEDVDITGSNFPDNVISVGATVYQSGVVISYGKEYVSCSLNGVYPNYLEVEWINSAAGRFINDMDIHERRKVIVMHKKTAEALFKKSEDAIGQFVNAQGVAYQVVGLYADKGDRDSREAYIPFSTLQLIYNKGDKLNNIAFTIRGLETEAKNKAFERQYRKTLSIHHRFDAEDNSAIWIWNRFTNYLQQQKGMSILRTAIWIIGIFTLLSGIVGVSNIMLVTVKERTREFGIRKALGATPASILRLIILESIAITTLFGYIGMVGGVLATEYMNMVAGESKMDTGMWSTTVFLNPTVDMHVAVQATLTLIIAGTLAGFFPAKKAVSIRPIEALRAD</sequence>
<feature type="transmembrane region" description="Helical" evidence="7">
    <location>
        <begin position="383"/>
        <end position="401"/>
    </location>
</feature>
<dbReference type="PANTHER" id="PTHR30572:SF4">
    <property type="entry name" value="ABC TRANSPORTER PERMEASE YTRF"/>
    <property type="match status" value="1"/>
</dbReference>
<feature type="transmembrane region" description="Helical" evidence="7">
    <location>
        <begin position="325"/>
        <end position="351"/>
    </location>
</feature>
<gene>
    <name evidence="10" type="ORF">EZS27_019940</name>
</gene>
<feature type="domain" description="MacB-like periplasmic core" evidence="9">
    <location>
        <begin position="19"/>
        <end position="227"/>
    </location>
</feature>
<evidence type="ECO:0000259" key="8">
    <source>
        <dbReference type="Pfam" id="PF02687"/>
    </source>
</evidence>
<keyword evidence="10" id="KW-0378">Hydrolase</keyword>
<dbReference type="InterPro" id="IPR025857">
    <property type="entry name" value="MacB_PCD"/>
</dbReference>
<evidence type="ECO:0000256" key="1">
    <source>
        <dbReference type="ARBA" id="ARBA00004651"/>
    </source>
</evidence>
<protein>
    <submittedName>
        <fullName evidence="10">Macrolide export ATP-binding/permease protein</fullName>
        <ecNumber evidence="10">3.6.3.-</ecNumber>
    </submittedName>
</protein>
<evidence type="ECO:0000256" key="4">
    <source>
        <dbReference type="ARBA" id="ARBA00022989"/>
    </source>
</evidence>
<evidence type="ECO:0000256" key="6">
    <source>
        <dbReference type="ARBA" id="ARBA00038076"/>
    </source>
</evidence>
<feature type="transmembrane region" description="Helical" evidence="7">
    <location>
        <begin position="281"/>
        <end position="305"/>
    </location>
</feature>
<keyword evidence="10" id="KW-0547">Nucleotide-binding</keyword>
<comment type="similarity">
    <text evidence="6">Belongs to the ABC-4 integral membrane protein family.</text>
</comment>
<dbReference type="GO" id="GO:0016787">
    <property type="term" value="F:hydrolase activity"/>
    <property type="evidence" value="ECO:0007669"/>
    <property type="project" value="UniProtKB-KW"/>
</dbReference>
<accession>A0A5J4RCE8</accession>
<comment type="subcellular location">
    <subcellularLocation>
        <location evidence="1">Cell membrane</location>
        <topology evidence="1">Multi-pass membrane protein</topology>
    </subcellularLocation>
</comment>